<dbReference type="Proteomes" id="UP001219568">
    <property type="component" value="Unassembled WGS sequence"/>
</dbReference>
<proteinExistence type="predicted"/>
<dbReference type="PANTHER" id="PTHR37490:SF2">
    <property type="match status" value="1"/>
</dbReference>
<organism evidence="1 2">
    <name type="scientific">Penicillium canescens</name>
    <dbReference type="NCBI Taxonomy" id="5083"/>
    <lineage>
        <taxon>Eukaryota</taxon>
        <taxon>Fungi</taxon>
        <taxon>Dikarya</taxon>
        <taxon>Ascomycota</taxon>
        <taxon>Pezizomycotina</taxon>
        <taxon>Eurotiomycetes</taxon>
        <taxon>Eurotiomycetidae</taxon>
        <taxon>Eurotiales</taxon>
        <taxon>Aspergillaceae</taxon>
        <taxon>Penicillium</taxon>
    </lineage>
</organism>
<dbReference type="EMBL" id="JAQJZL010000016">
    <property type="protein sequence ID" value="KAJ6022934.1"/>
    <property type="molecule type" value="Genomic_DNA"/>
</dbReference>
<sequence>MESLANRIARKKAQFELVQRTKNYNAHSTNVGVVIPKIRSDDVRWLWKYLKQHNDTTAFIYSTDKRPELDLHLAHSRRGREVSAYLSYVIDYYDNLPPYSIFIHADEKQRHNDLFGPKTSTILQNLRPEAVEAKGYLNLRCMHSPGCPSHVSPNNPTKSDIKAGDARAHFARIYRELFGMNVVVPDLIGAPCCAQFAVSRNQIRRRPKSDYVHMMDWVDGASAQLIDSYAVGWVFESLWHVVFGMEAIECPAYEQCRCDNYGWCGPLASGTVLTPIRPEGMNQTDIGP</sequence>
<comment type="caution">
    <text evidence="1">The sequence shown here is derived from an EMBL/GenBank/DDBJ whole genome shotgun (WGS) entry which is preliminary data.</text>
</comment>
<evidence type="ECO:0000313" key="2">
    <source>
        <dbReference type="Proteomes" id="UP001219568"/>
    </source>
</evidence>
<evidence type="ECO:0000313" key="1">
    <source>
        <dbReference type="EMBL" id="KAJ6022934.1"/>
    </source>
</evidence>
<protein>
    <submittedName>
        <fullName evidence="1">Uncharacterized protein</fullName>
    </submittedName>
</protein>
<keyword evidence="2" id="KW-1185">Reference proteome</keyword>
<dbReference type="Pfam" id="PF11913">
    <property type="entry name" value="DUF3431"/>
    <property type="match status" value="1"/>
</dbReference>
<dbReference type="AlphaFoldDB" id="A0AAD6HYT9"/>
<reference evidence="1" key="2">
    <citation type="submission" date="2023-01" db="EMBL/GenBank/DDBJ databases">
        <authorList>
            <person name="Petersen C."/>
        </authorList>
    </citation>
    <scope>NUCLEOTIDE SEQUENCE</scope>
    <source>
        <strain evidence="1">IBT 15450</strain>
    </source>
</reference>
<gene>
    <name evidence="1" type="ORF">N7460_013329</name>
</gene>
<dbReference type="PANTHER" id="PTHR37490">
    <property type="entry name" value="EXPRESSED PROTEIN"/>
    <property type="match status" value="1"/>
</dbReference>
<name>A0AAD6HYT9_PENCN</name>
<accession>A0AAD6HYT9</accession>
<dbReference type="InterPro" id="IPR021838">
    <property type="entry name" value="DUF3431"/>
</dbReference>
<reference evidence="1" key="1">
    <citation type="journal article" date="2023" name="IMA Fungus">
        <title>Comparative genomic study of the Penicillium genus elucidates a diverse pangenome and 15 lateral gene transfer events.</title>
        <authorList>
            <person name="Petersen C."/>
            <person name="Sorensen T."/>
            <person name="Nielsen M.R."/>
            <person name="Sondergaard T.E."/>
            <person name="Sorensen J.L."/>
            <person name="Fitzpatrick D.A."/>
            <person name="Frisvad J.C."/>
            <person name="Nielsen K.L."/>
        </authorList>
    </citation>
    <scope>NUCLEOTIDE SEQUENCE</scope>
    <source>
        <strain evidence="1">IBT 15450</strain>
    </source>
</reference>